<organism evidence="2 3">
    <name type="scientific">Flavobacterium zhoui</name>
    <dbReference type="NCBI Taxonomy" id="3230414"/>
    <lineage>
        <taxon>Bacteria</taxon>
        <taxon>Pseudomonadati</taxon>
        <taxon>Bacteroidota</taxon>
        <taxon>Flavobacteriia</taxon>
        <taxon>Flavobacteriales</taxon>
        <taxon>Flavobacteriaceae</taxon>
        <taxon>Flavobacterium</taxon>
    </lineage>
</organism>
<dbReference type="SUPFAM" id="SSF51182">
    <property type="entry name" value="RmlC-like cupins"/>
    <property type="match status" value="1"/>
</dbReference>
<dbReference type="InterPro" id="IPR011051">
    <property type="entry name" value="RmlC_Cupin_sf"/>
</dbReference>
<evidence type="ECO:0000313" key="3">
    <source>
        <dbReference type="Proteomes" id="UP001600107"/>
    </source>
</evidence>
<reference evidence="2 3" key="1">
    <citation type="submission" date="2024-06" db="EMBL/GenBank/DDBJ databases">
        <title>Flavobacterium spp. isolated from glacier.</title>
        <authorList>
            <person name="Han D."/>
        </authorList>
    </citation>
    <scope>NUCLEOTIDE SEQUENCE [LARGE SCALE GENOMIC DNA]</scope>
    <source>
        <strain evidence="2 3">ZS1P70</strain>
    </source>
</reference>
<name>A0ABW6I861_9FLAO</name>
<accession>A0ABW6I861</accession>
<sequence>MVPEIIRGGRHTDSRGSLFFNNDFDFSAIKRIYFVENIDASFIRGWQGHRIEQRWFSVLQGSFNIELIAIDNWENPSADLKSVDFILNAESLDVLCVPSGYVSSIQALEKGAKLLVMSDYLLGTVKDEYRFDIDYFKV</sequence>
<dbReference type="Pfam" id="PF05523">
    <property type="entry name" value="FdtA"/>
    <property type="match status" value="1"/>
</dbReference>
<feature type="domain" description="Sugar 3,4-ketoisomerase QdtA cupin" evidence="1">
    <location>
        <begin position="10"/>
        <end position="122"/>
    </location>
</feature>
<dbReference type="EMBL" id="JBHZPY010000010">
    <property type="protein sequence ID" value="MFE3871955.1"/>
    <property type="molecule type" value="Genomic_DNA"/>
</dbReference>
<dbReference type="InterPro" id="IPR014710">
    <property type="entry name" value="RmlC-like_jellyroll"/>
</dbReference>
<dbReference type="Gene3D" id="2.60.120.10">
    <property type="entry name" value="Jelly Rolls"/>
    <property type="match status" value="1"/>
</dbReference>
<comment type="caution">
    <text evidence="2">The sequence shown here is derived from an EMBL/GenBank/DDBJ whole genome shotgun (WGS) entry which is preliminary data.</text>
</comment>
<gene>
    <name evidence="2" type="ORF">ACFX5F_12060</name>
</gene>
<dbReference type="Proteomes" id="UP001600107">
    <property type="component" value="Unassembled WGS sequence"/>
</dbReference>
<dbReference type="InterPro" id="IPR008894">
    <property type="entry name" value="QdtA_cupin_dom"/>
</dbReference>
<evidence type="ECO:0000313" key="2">
    <source>
        <dbReference type="EMBL" id="MFE3871955.1"/>
    </source>
</evidence>
<evidence type="ECO:0000259" key="1">
    <source>
        <dbReference type="Pfam" id="PF05523"/>
    </source>
</evidence>
<dbReference type="RefSeq" id="WP_379852284.1">
    <property type="nucleotide sequence ID" value="NZ_JBHZPY010000010.1"/>
</dbReference>
<protein>
    <submittedName>
        <fullName evidence="2">WxcM-like domain-containing protein</fullName>
    </submittedName>
</protein>
<proteinExistence type="predicted"/>
<keyword evidence="3" id="KW-1185">Reference proteome</keyword>